<gene>
    <name evidence="2" type="ORF">HYN59_13960</name>
</gene>
<sequence>MQVKQATPNDLNTIMPIIDEARQIMRESGNMTQWVGYPSQDIILEDINNGHGFVCVLDNEIVGYFCFMEGEDPDPNYKVIEDGSWLNDKPYGVIHRLASGRKAKGIAQKAFDFAFSKIGNIRVDTHHDNLPMQNFLKKNGFTYCGMIYVSDGTPRDAFQKII</sequence>
<feature type="domain" description="N-acetyltransferase" evidence="1">
    <location>
        <begin position="1"/>
        <end position="162"/>
    </location>
</feature>
<dbReference type="Proteomes" id="UP000244929">
    <property type="component" value="Chromosome"/>
</dbReference>
<evidence type="ECO:0000313" key="3">
    <source>
        <dbReference type="Proteomes" id="UP000244929"/>
    </source>
</evidence>
<dbReference type="OrthoDB" id="9796381at2"/>
<protein>
    <submittedName>
        <fullName evidence="2">GNAT family N-acetyltransferase</fullName>
    </submittedName>
</protein>
<evidence type="ECO:0000313" key="2">
    <source>
        <dbReference type="EMBL" id="AWH86146.1"/>
    </source>
</evidence>
<proteinExistence type="predicted"/>
<dbReference type="KEGG" id="falb:HYN59_13960"/>
<keyword evidence="2" id="KW-0808">Transferase</keyword>
<dbReference type="GO" id="GO:0016747">
    <property type="term" value="F:acyltransferase activity, transferring groups other than amino-acyl groups"/>
    <property type="evidence" value="ECO:0007669"/>
    <property type="project" value="InterPro"/>
</dbReference>
<dbReference type="AlphaFoldDB" id="A0A2S1R0J0"/>
<keyword evidence="3" id="KW-1185">Reference proteome</keyword>
<dbReference type="Gene3D" id="3.40.630.30">
    <property type="match status" value="1"/>
</dbReference>
<dbReference type="RefSeq" id="WP_108778864.1">
    <property type="nucleotide sequence ID" value="NZ_CP029186.1"/>
</dbReference>
<reference evidence="2 3" key="1">
    <citation type="submission" date="2018-04" db="EMBL/GenBank/DDBJ databases">
        <title>Genome sequencing of Flavobacterium sp. HYN0059.</title>
        <authorList>
            <person name="Yi H."/>
            <person name="Baek C."/>
        </authorList>
    </citation>
    <scope>NUCLEOTIDE SEQUENCE [LARGE SCALE GENOMIC DNA]</scope>
    <source>
        <strain evidence="2 3">HYN0059</strain>
    </source>
</reference>
<evidence type="ECO:0000259" key="1">
    <source>
        <dbReference type="PROSITE" id="PS51186"/>
    </source>
</evidence>
<dbReference type="InterPro" id="IPR016181">
    <property type="entry name" value="Acyl_CoA_acyltransferase"/>
</dbReference>
<accession>A0A2S1R0J0</accession>
<dbReference type="Pfam" id="PF00583">
    <property type="entry name" value="Acetyltransf_1"/>
    <property type="match status" value="1"/>
</dbReference>
<dbReference type="PROSITE" id="PS51186">
    <property type="entry name" value="GNAT"/>
    <property type="match status" value="1"/>
</dbReference>
<dbReference type="SUPFAM" id="SSF55729">
    <property type="entry name" value="Acyl-CoA N-acyltransferases (Nat)"/>
    <property type="match status" value="1"/>
</dbReference>
<name>A0A2S1R0J0_9FLAO</name>
<organism evidence="2 3">
    <name type="scientific">Flavobacterium album</name>
    <dbReference type="NCBI Taxonomy" id="2175091"/>
    <lineage>
        <taxon>Bacteria</taxon>
        <taxon>Pseudomonadati</taxon>
        <taxon>Bacteroidota</taxon>
        <taxon>Flavobacteriia</taxon>
        <taxon>Flavobacteriales</taxon>
        <taxon>Flavobacteriaceae</taxon>
        <taxon>Flavobacterium</taxon>
    </lineage>
</organism>
<dbReference type="InterPro" id="IPR000182">
    <property type="entry name" value="GNAT_dom"/>
</dbReference>
<dbReference type="EMBL" id="CP029186">
    <property type="protein sequence ID" value="AWH86146.1"/>
    <property type="molecule type" value="Genomic_DNA"/>
</dbReference>